<dbReference type="Proteomes" id="UP000274271">
    <property type="component" value="Unassembled WGS sequence"/>
</dbReference>
<dbReference type="InterPro" id="IPR058625">
    <property type="entry name" value="MdtA-like_BSH"/>
</dbReference>
<dbReference type="AlphaFoldDB" id="A0A3P1CEL0"/>
<feature type="coiled-coil region" evidence="3">
    <location>
        <begin position="92"/>
        <end position="164"/>
    </location>
</feature>
<evidence type="ECO:0000256" key="3">
    <source>
        <dbReference type="SAM" id="Coils"/>
    </source>
</evidence>
<dbReference type="NCBIfam" id="TIGR01730">
    <property type="entry name" value="RND_mfp"/>
    <property type="match status" value="1"/>
</dbReference>
<dbReference type="OrthoDB" id="9801814at2"/>
<keyword evidence="4" id="KW-0732">Signal</keyword>
<dbReference type="EMBL" id="RQJP01000005">
    <property type="protein sequence ID" value="RRB11752.1"/>
    <property type="molecule type" value="Genomic_DNA"/>
</dbReference>
<evidence type="ECO:0000259" key="6">
    <source>
        <dbReference type="Pfam" id="PF25917"/>
    </source>
</evidence>
<feature type="signal peptide" evidence="4">
    <location>
        <begin position="1"/>
        <end position="17"/>
    </location>
</feature>
<dbReference type="Pfam" id="PF25876">
    <property type="entry name" value="HH_MFP_RND"/>
    <property type="match status" value="1"/>
</dbReference>
<protein>
    <submittedName>
        <fullName evidence="9">Efflux RND transporter periplasmic adaptor subunit</fullName>
    </submittedName>
</protein>
<evidence type="ECO:0000256" key="1">
    <source>
        <dbReference type="ARBA" id="ARBA00004196"/>
    </source>
</evidence>
<dbReference type="GO" id="GO:0046677">
    <property type="term" value="P:response to antibiotic"/>
    <property type="evidence" value="ECO:0007669"/>
    <property type="project" value="TreeGrafter"/>
</dbReference>
<dbReference type="RefSeq" id="WP_124909419.1">
    <property type="nucleotide sequence ID" value="NZ_RQJP01000005.1"/>
</dbReference>
<organism evidence="9 10">
    <name type="scientific">Larkinella knui</name>
    <dbReference type="NCBI Taxonomy" id="2025310"/>
    <lineage>
        <taxon>Bacteria</taxon>
        <taxon>Pseudomonadati</taxon>
        <taxon>Bacteroidota</taxon>
        <taxon>Cytophagia</taxon>
        <taxon>Cytophagales</taxon>
        <taxon>Spirosomataceae</taxon>
        <taxon>Larkinella</taxon>
    </lineage>
</organism>
<dbReference type="PROSITE" id="PS51257">
    <property type="entry name" value="PROKAR_LIPOPROTEIN"/>
    <property type="match status" value="1"/>
</dbReference>
<dbReference type="SUPFAM" id="SSF111369">
    <property type="entry name" value="HlyD-like secretion proteins"/>
    <property type="match status" value="1"/>
</dbReference>
<dbReference type="InterPro" id="IPR006143">
    <property type="entry name" value="RND_pump_MFP"/>
</dbReference>
<feature type="domain" description="Multidrug resistance protein MdtA-like barrel-sandwich hybrid" evidence="6">
    <location>
        <begin position="58"/>
        <end position="193"/>
    </location>
</feature>
<proteinExistence type="inferred from homology"/>
<dbReference type="GO" id="GO:0005886">
    <property type="term" value="C:plasma membrane"/>
    <property type="evidence" value="ECO:0007669"/>
    <property type="project" value="TreeGrafter"/>
</dbReference>
<evidence type="ECO:0000259" key="7">
    <source>
        <dbReference type="Pfam" id="PF25944"/>
    </source>
</evidence>
<dbReference type="Gene3D" id="2.40.420.20">
    <property type="match status" value="1"/>
</dbReference>
<feature type="domain" description="Multidrug resistance protein MdtA-like alpha-helical hairpin" evidence="5">
    <location>
        <begin position="98"/>
        <end position="167"/>
    </location>
</feature>
<evidence type="ECO:0000313" key="10">
    <source>
        <dbReference type="Proteomes" id="UP000274271"/>
    </source>
</evidence>
<dbReference type="InterPro" id="IPR058624">
    <property type="entry name" value="MdtA-like_HH"/>
</dbReference>
<sequence length="384" mass="42162">MKAYPLAISLLVSVLVAGCGSPTEEKTAVEKPALPIYEISRQSTTLQREYAGNVEAVRNVEIRARVGGFLDKILVDEGRQVKKGQLLFQINQAEYQSELAKARANLKSAMAEAKTAEVELGRVRLLVDKKVISASELELSKSKLDAAKAAIEEAQSAQEKASLRLAHASIRAPFDGVINRIPSKMGSLIEEGALLTTVSDIHDVYAYFHVSEKEYLEYIKKGKHSSSGQEVTLLLADDSPYKQPGKIETMESVFDDGSGTIAFRARFPNPDRVLKHGATGKIRLRNEVDNAILVPQKAVFEIQDKNYVYVVDATNKVKMRSFVPQSRLAQFYLVKSGLQPGDKVVYEGIQNLRDGMQIVPQALSAESLLTLNPAKSGESQVVTN</sequence>
<dbReference type="GO" id="GO:0030313">
    <property type="term" value="C:cell envelope"/>
    <property type="evidence" value="ECO:0007669"/>
    <property type="project" value="UniProtKB-SubCell"/>
</dbReference>
<dbReference type="Gene3D" id="1.10.287.470">
    <property type="entry name" value="Helix hairpin bin"/>
    <property type="match status" value="1"/>
</dbReference>
<reference evidence="9 10" key="1">
    <citation type="submission" date="2018-11" db="EMBL/GenBank/DDBJ databases">
        <authorList>
            <person name="Zhou Z."/>
            <person name="Wang G."/>
        </authorList>
    </citation>
    <scope>NUCLEOTIDE SEQUENCE [LARGE SCALE GENOMIC DNA]</scope>
    <source>
        <strain evidence="9 10">KCTC42998</strain>
    </source>
</reference>
<dbReference type="InterPro" id="IPR058626">
    <property type="entry name" value="MdtA-like_b-barrel"/>
</dbReference>
<keyword evidence="3" id="KW-0175">Coiled coil</keyword>
<dbReference type="Gene3D" id="2.40.50.100">
    <property type="match status" value="1"/>
</dbReference>
<evidence type="ECO:0000256" key="2">
    <source>
        <dbReference type="ARBA" id="ARBA00009477"/>
    </source>
</evidence>
<gene>
    <name evidence="9" type="ORF">EHT87_25125</name>
</gene>
<evidence type="ECO:0000256" key="4">
    <source>
        <dbReference type="SAM" id="SignalP"/>
    </source>
</evidence>
<dbReference type="InterPro" id="IPR058627">
    <property type="entry name" value="MdtA-like_C"/>
</dbReference>
<evidence type="ECO:0000259" key="5">
    <source>
        <dbReference type="Pfam" id="PF25876"/>
    </source>
</evidence>
<feature type="domain" description="Multidrug resistance protein MdtA-like beta-barrel" evidence="7">
    <location>
        <begin position="204"/>
        <end position="285"/>
    </location>
</feature>
<keyword evidence="10" id="KW-1185">Reference proteome</keyword>
<dbReference type="GO" id="GO:0022857">
    <property type="term" value="F:transmembrane transporter activity"/>
    <property type="evidence" value="ECO:0007669"/>
    <property type="project" value="InterPro"/>
</dbReference>
<dbReference type="PANTHER" id="PTHR30158">
    <property type="entry name" value="ACRA/E-RELATED COMPONENT OF DRUG EFFLUX TRANSPORTER"/>
    <property type="match status" value="1"/>
</dbReference>
<name>A0A3P1CEL0_9BACT</name>
<feature type="chain" id="PRO_5018266481" evidence="4">
    <location>
        <begin position="18"/>
        <end position="384"/>
    </location>
</feature>
<feature type="domain" description="Multidrug resistance protein MdtA-like C-terminal permuted SH3" evidence="8">
    <location>
        <begin position="290"/>
        <end position="350"/>
    </location>
</feature>
<comment type="similarity">
    <text evidence="2">Belongs to the membrane fusion protein (MFP) (TC 8.A.1) family.</text>
</comment>
<dbReference type="Pfam" id="PF25944">
    <property type="entry name" value="Beta-barrel_RND"/>
    <property type="match status" value="1"/>
</dbReference>
<comment type="caution">
    <text evidence="9">The sequence shown here is derived from an EMBL/GenBank/DDBJ whole genome shotgun (WGS) entry which is preliminary data.</text>
</comment>
<dbReference type="Pfam" id="PF25917">
    <property type="entry name" value="BSH_RND"/>
    <property type="match status" value="1"/>
</dbReference>
<dbReference type="Gene3D" id="2.40.30.170">
    <property type="match status" value="1"/>
</dbReference>
<evidence type="ECO:0000259" key="8">
    <source>
        <dbReference type="Pfam" id="PF25967"/>
    </source>
</evidence>
<dbReference type="Pfam" id="PF25967">
    <property type="entry name" value="RND-MFP_C"/>
    <property type="match status" value="1"/>
</dbReference>
<comment type="subcellular location">
    <subcellularLocation>
        <location evidence="1">Cell envelope</location>
    </subcellularLocation>
</comment>
<evidence type="ECO:0000313" key="9">
    <source>
        <dbReference type="EMBL" id="RRB11752.1"/>
    </source>
</evidence>
<accession>A0A3P1CEL0</accession>
<dbReference type="PANTHER" id="PTHR30158:SF23">
    <property type="entry name" value="MULTIDRUG RESISTANCE PROTEIN MEXA"/>
    <property type="match status" value="1"/>
</dbReference>